<name>A0A1H6G1F6_9EURY</name>
<gene>
    <name evidence="2" type="ORF">SAMN04487967_2858</name>
</gene>
<organism evidence="2 3">
    <name type="scientific">Natronorubrum sediminis</name>
    <dbReference type="NCBI Taxonomy" id="640943"/>
    <lineage>
        <taxon>Archaea</taxon>
        <taxon>Methanobacteriati</taxon>
        <taxon>Methanobacteriota</taxon>
        <taxon>Stenosarchaea group</taxon>
        <taxon>Halobacteria</taxon>
        <taxon>Halobacteriales</taxon>
        <taxon>Natrialbaceae</taxon>
        <taxon>Natronorubrum</taxon>
    </lineage>
</organism>
<dbReference type="EMBL" id="FNWL01000003">
    <property type="protein sequence ID" value="SEH16917.1"/>
    <property type="molecule type" value="Genomic_DNA"/>
</dbReference>
<protein>
    <submittedName>
        <fullName evidence="2">Uncharacterized protein</fullName>
    </submittedName>
</protein>
<feature type="region of interest" description="Disordered" evidence="1">
    <location>
        <begin position="353"/>
        <end position="398"/>
    </location>
</feature>
<evidence type="ECO:0000313" key="3">
    <source>
        <dbReference type="Proteomes" id="UP000199112"/>
    </source>
</evidence>
<sequence>MKPKFKRTNDGIVIIDPIERHRYRLTTQTTVSPTPVRTGRLEYPVDAAVEISTNTITLPTNKHVYIRDESGAMVAEAKPPNPTSMPAGQYTLELSASLKIYLEATGSAYVYFDADQTHIAFGDETRVVVGARSYHTRPAQQITTTTAPTDVMTAVSAFGSALKTLEADRSYPTLRGHPPSLKIGDEVAIPDSLDTPDTGVEIAIQPTHRQLFPVVSLAYYLGASVVPGPSPQLTTDRGFEYPLDTGESFERTVGRVLKHVFFLDCIVRTAGITPLPLAERPAVESHLPFDIDALYDEPLAVQLERYLEVPHSVIADHIPEWRLEVHCRPTPDRAPFLPFIANDLALVQTTDNDVTQRSTSTQQRRAVADFTRSGTTDNRHERGGTESSSENIPTTGKTVQQVWQRASESALRSTTPLSAFYNNVDRRPGADPIEIDVVCTDERMSDELETVNGVYGTHEELPFDVTVSYDVTVAELEAILSSNGDFFHYIGHIDADGFQCTDGVLSAETVDQVGAKAFILNACQSHEQGIHLIESGSIGGITTRGDVVNDGAINVGSVVAHLLNHGFSLYAALNLARKESTVAGQYQIVGDGTTTIAQPTTGVPALCVFHDEIDDAASADELTVSLETYEGAGTKKGSVVTSHLEPIKSYYLHPKRIESISATPQQLEDFLRLKETPLLVDGEIHWSDDVTERL</sequence>
<accession>A0A1H6G1F6</accession>
<proteinExistence type="predicted"/>
<reference evidence="3" key="1">
    <citation type="submission" date="2016-10" db="EMBL/GenBank/DDBJ databases">
        <authorList>
            <person name="Varghese N."/>
            <person name="Submissions S."/>
        </authorList>
    </citation>
    <scope>NUCLEOTIDE SEQUENCE [LARGE SCALE GENOMIC DNA]</scope>
    <source>
        <strain evidence="3">CGMCC 1.8981</strain>
    </source>
</reference>
<evidence type="ECO:0000313" key="2">
    <source>
        <dbReference type="EMBL" id="SEH16917.1"/>
    </source>
</evidence>
<evidence type="ECO:0000256" key="1">
    <source>
        <dbReference type="SAM" id="MobiDB-lite"/>
    </source>
</evidence>
<feature type="compositionally biased region" description="Polar residues" evidence="1">
    <location>
        <begin position="353"/>
        <end position="364"/>
    </location>
</feature>
<dbReference type="OrthoDB" id="269729at2157"/>
<dbReference type="Proteomes" id="UP000199112">
    <property type="component" value="Unassembled WGS sequence"/>
</dbReference>
<dbReference type="AlphaFoldDB" id="A0A1H6G1F6"/>
<dbReference type="RefSeq" id="WP_090507663.1">
    <property type="nucleotide sequence ID" value="NZ_FNWL01000003.1"/>
</dbReference>
<feature type="compositionally biased region" description="Polar residues" evidence="1">
    <location>
        <begin position="385"/>
        <end position="398"/>
    </location>
</feature>
<keyword evidence="3" id="KW-1185">Reference proteome</keyword>